<keyword evidence="4" id="KW-1185">Reference proteome</keyword>
<name>A0A841SWF7_9BACL</name>
<evidence type="ECO:0000259" key="2">
    <source>
        <dbReference type="PROSITE" id="PS50995"/>
    </source>
</evidence>
<dbReference type="Pfam" id="PF12802">
    <property type="entry name" value="MarR_2"/>
    <property type="match status" value="1"/>
</dbReference>
<dbReference type="EMBL" id="JACJVQ010000003">
    <property type="protein sequence ID" value="MBB6633061.1"/>
    <property type="molecule type" value="Genomic_DNA"/>
</dbReference>
<dbReference type="Proteomes" id="UP000535838">
    <property type="component" value="Unassembled WGS sequence"/>
</dbReference>
<protein>
    <submittedName>
        <fullName evidence="3">Winged helix-turn-helix transcriptional regulator</fullName>
    </submittedName>
</protein>
<dbReference type="InterPro" id="IPR039422">
    <property type="entry name" value="MarR/SlyA-like"/>
</dbReference>
<dbReference type="RefSeq" id="WP_185118299.1">
    <property type="nucleotide sequence ID" value="NZ_JACJVQ010000003.1"/>
</dbReference>
<dbReference type="PANTHER" id="PTHR33164">
    <property type="entry name" value="TRANSCRIPTIONAL REGULATOR, MARR FAMILY"/>
    <property type="match status" value="1"/>
</dbReference>
<feature type="domain" description="HTH marR-type" evidence="2">
    <location>
        <begin position="5"/>
        <end position="142"/>
    </location>
</feature>
<reference evidence="3 4" key="1">
    <citation type="submission" date="2020-08" db="EMBL/GenBank/DDBJ databases">
        <title>Cohnella phylogeny.</title>
        <authorList>
            <person name="Dunlap C."/>
        </authorList>
    </citation>
    <scope>NUCLEOTIDE SEQUENCE [LARGE SCALE GENOMIC DNA]</scope>
    <source>
        <strain evidence="3 4">DSM 25241</strain>
    </source>
</reference>
<evidence type="ECO:0000313" key="3">
    <source>
        <dbReference type="EMBL" id="MBB6633061.1"/>
    </source>
</evidence>
<keyword evidence="1" id="KW-0238">DNA-binding</keyword>
<dbReference type="GO" id="GO:0006950">
    <property type="term" value="P:response to stress"/>
    <property type="evidence" value="ECO:0007669"/>
    <property type="project" value="TreeGrafter"/>
</dbReference>
<dbReference type="GO" id="GO:0003677">
    <property type="term" value="F:DNA binding"/>
    <property type="evidence" value="ECO:0007669"/>
    <property type="project" value="UniProtKB-KW"/>
</dbReference>
<dbReference type="GO" id="GO:0003700">
    <property type="term" value="F:DNA-binding transcription factor activity"/>
    <property type="evidence" value="ECO:0007669"/>
    <property type="project" value="InterPro"/>
</dbReference>
<dbReference type="PROSITE" id="PS50995">
    <property type="entry name" value="HTH_MARR_2"/>
    <property type="match status" value="1"/>
</dbReference>
<dbReference type="InterPro" id="IPR036388">
    <property type="entry name" value="WH-like_DNA-bd_sf"/>
</dbReference>
<dbReference type="Gene3D" id="1.10.10.10">
    <property type="entry name" value="Winged helix-like DNA-binding domain superfamily/Winged helix DNA-binding domain"/>
    <property type="match status" value="1"/>
</dbReference>
<sequence>MDQQTAAICMRIIDISNELSVLFLEDIKRILEGEHTELSTKQKILLELIRTGSRTVNEIAAYFSITPSAASQLVSKLEKQDYVTREINPNNRREIIVGLGEKGRQYMTLLDELQLSLVEKYYAKMPLPDLRKLLELNEKLYAIASETRKTD</sequence>
<evidence type="ECO:0000256" key="1">
    <source>
        <dbReference type="ARBA" id="ARBA00023125"/>
    </source>
</evidence>
<accession>A0A841SWF7</accession>
<dbReference type="AlphaFoldDB" id="A0A841SWF7"/>
<dbReference type="InterPro" id="IPR036390">
    <property type="entry name" value="WH_DNA-bd_sf"/>
</dbReference>
<dbReference type="InterPro" id="IPR011991">
    <property type="entry name" value="ArsR-like_HTH"/>
</dbReference>
<organism evidence="3 4">
    <name type="scientific">Cohnella thailandensis</name>
    <dbReference type="NCBI Taxonomy" id="557557"/>
    <lineage>
        <taxon>Bacteria</taxon>
        <taxon>Bacillati</taxon>
        <taxon>Bacillota</taxon>
        <taxon>Bacilli</taxon>
        <taxon>Bacillales</taxon>
        <taxon>Paenibacillaceae</taxon>
        <taxon>Cohnella</taxon>
    </lineage>
</organism>
<evidence type="ECO:0000313" key="4">
    <source>
        <dbReference type="Proteomes" id="UP000535838"/>
    </source>
</evidence>
<gene>
    <name evidence="3" type="ORF">H7B67_02905</name>
</gene>
<proteinExistence type="predicted"/>
<comment type="caution">
    <text evidence="3">The sequence shown here is derived from an EMBL/GenBank/DDBJ whole genome shotgun (WGS) entry which is preliminary data.</text>
</comment>
<dbReference type="CDD" id="cd00090">
    <property type="entry name" value="HTH_ARSR"/>
    <property type="match status" value="1"/>
</dbReference>
<dbReference type="SUPFAM" id="SSF46785">
    <property type="entry name" value="Winged helix' DNA-binding domain"/>
    <property type="match status" value="1"/>
</dbReference>
<dbReference type="InterPro" id="IPR000835">
    <property type="entry name" value="HTH_MarR-typ"/>
</dbReference>
<dbReference type="SMART" id="SM00347">
    <property type="entry name" value="HTH_MARR"/>
    <property type="match status" value="1"/>
</dbReference>
<dbReference type="PANTHER" id="PTHR33164:SF89">
    <property type="entry name" value="MARR FAMILY REGULATORY PROTEIN"/>
    <property type="match status" value="1"/>
</dbReference>